<accession>A0A0B6YWK2</accession>
<sequence>MFSLSMDIEWENENMDIQRRFGEVWNKELKECGLTWITISRAEAEWQQWRFLVQALCVKWDTKKIYI</sequence>
<gene>
    <name evidence="1" type="primary">ORF39854</name>
</gene>
<reference evidence="1" key="1">
    <citation type="submission" date="2014-12" db="EMBL/GenBank/DDBJ databases">
        <title>Insight into the proteome of Arion vulgaris.</title>
        <authorList>
            <person name="Aradska J."/>
            <person name="Bulat T."/>
            <person name="Smidak R."/>
            <person name="Sarate P."/>
            <person name="Gangsoo J."/>
            <person name="Sialana F."/>
            <person name="Bilban M."/>
            <person name="Lubec G."/>
        </authorList>
    </citation>
    <scope>NUCLEOTIDE SEQUENCE</scope>
    <source>
        <tissue evidence="1">Skin</tissue>
    </source>
</reference>
<organism evidence="1">
    <name type="scientific">Arion vulgaris</name>
    <dbReference type="NCBI Taxonomy" id="1028688"/>
    <lineage>
        <taxon>Eukaryota</taxon>
        <taxon>Metazoa</taxon>
        <taxon>Spiralia</taxon>
        <taxon>Lophotrochozoa</taxon>
        <taxon>Mollusca</taxon>
        <taxon>Gastropoda</taxon>
        <taxon>Heterobranchia</taxon>
        <taxon>Euthyneura</taxon>
        <taxon>Panpulmonata</taxon>
        <taxon>Eupulmonata</taxon>
        <taxon>Stylommatophora</taxon>
        <taxon>Helicina</taxon>
        <taxon>Arionoidea</taxon>
        <taxon>Arionidae</taxon>
        <taxon>Arion</taxon>
    </lineage>
</organism>
<name>A0A0B6YWK2_9EUPU</name>
<dbReference type="AlphaFoldDB" id="A0A0B6YWK2"/>
<dbReference type="EMBL" id="HACG01013733">
    <property type="protein sequence ID" value="CEK60598.1"/>
    <property type="molecule type" value="Transcribed_RNA"/>
</dbReference>
<proteinExistence type="predicted"/>
<evidence type="ECO:0000313" key="1">
    <source>
        <dbReference type="EMBL" id="CEK60598.1"/>
    </source>
</evidence>
<protein>
    <submittedName>
        <fullName evidence="1">Uncharacterized protein</fullName>
    </submittedName>
</protein>